<evidence type="ECO:0000313" key="5">
    <source>
        <dbReference type="EMBL" id="CDN89086.1"/>
    </source>
</evidence>
<organism evidence="5 6">
    <name type="scientific">Hydrogenophaga intermedia</name>
    <dbReference type="NCBI Taxonomy" id="65786"/>
    <lineage>
        <taxon>Bacteria</taxon>
        <taxon>Pseudomonadati</taxon>
        <taxon>Pseudomonadota</taxon>
        <taxon>Betaproteobacteria</taxon>
        <taxon>Burkholderiales</taxon>
        <taxon>Comamonadaceae</taxon>
        <taxon>Hydrogenophaga</taxon>
    </lineage>
</organism>
<evidence type="ECO:0000256" key="3">
    <source>
        <dbReference type="ARBA" id="ARBA00022840"/>
    </source>
</evidence>
<dbReference type="AlphaFoldDB" id="A0A1L1PSQ8"/>
<gene>
    <name evidence="5" type="ORF">BN948_03523</name>
</gene>
<evidence type="ECO:0000313" key="6">
    <source>
        <dbReference type="Proteomes" id="UP000028878"/>
    </source>
</evidence>
<evidence type="ECO:0000259" key="4">
    <source>
        <dbReference type="Pfam" id="PF00582"/>
    </source>
</evidence>
<keyword evidence="3" id="KW-0067">ATP-binding</keyword>
<dbReference type="InterPro" id="IPR006016">
    <property type="entry name" value="UspA"/>
</dbReference>
<proteinExistence type="inferred from homology"/>
<reference evidence="6" key="2">
    <citation type="submission" date="2014-11" db="EMBL/GenBank/DDBJ databases">
        <title>Draft genome sequence of Hydrogenophaga intermedia S1.</title>
        <authorList>
            <person name="Gan H.M."/>
            <person name="Chew T.H."/>
            <person name="Stolz A."/>
        </authorList>
    </citation>
    <scope>NUCLEOTIDE SEQUENCE [LARGE SCALE GENOMIC DNA]</scope>
    <source>
        <strain evidence="6">S1</strain>
    </source>
</reference>
<dbReference type="GO" id="GO:0005524">
    <property type="term" value="F:ATP binding"/>
    <property type="evidence" value="ECO:0007669"/>
    <property type="project" value="UniProtKB-KW"/>
</dbReference>
<dbReference type="InterPro" id="IPR014729">
    <property type="entry name" value="Rossmann-like_a/b/a_fold"/>
</dbReference>
<dbReference type="SUPFAM" id="SSF52402">
    <property type="entry name" value="Adenine nucleotide alpha hydrolases-like"/>
    <property type="match status" value="1"/>
</dbReference>
<reference evidence="6" key="1">
    <citation type="submission" date="2014-02" db="EMBL/GenBank/DDBJ databases">
        <authorList>
            <person name="Gan H."/>
        </authorList>
    </citation>
    <scope>NUCLEOTIDE SEQUENCE [LARGE SCALE GENOMIC DNA]</scope>
    <source>
        <strain evidence="6">S1</strain>
    </source>
</reference>
<dbReference type="Pfam" id="PF00582">
    <property type="entry name" value="Usp"/>
    <property type="match status" value="1"/>
</dbReference>
<dbReference type="PRINTS" id="PR01438">
    <property type="entry name" value="UNVRSLSTRESS"/>
</dbReference>
<accession>A0A1L1PSQ8</accession>
<dbReference type="InterPro" id="IPR006015">
    <property type="entry name" value="Universal_stress_UspA"/>
</dbReference>
<dbReference type="PANTHER" id="PTHR46268">
    <property type="entry name" value="STRESS RESPONSE PROTEIN NHAX"/>
    <property type="match status" value="1"/>
</dbReference>
<keyword evidence="2" id="KW-0547">Nucleotide-binding</keyword>
<dbReference type="PANTHER" id="PTHR46268:SF27">
    <property type="entry name" value="UNIVERSAL STRESS PROTEIN RV2623"/>
    <property type="match status" value="1"/>
</dbReference>
<dbReference type="RefSeq" id="WP_009518381.1">
    <property type="nucleotide sequence ID" value="NZ_CCAE010000035.1"/>
</dbReference>
<feature type="domain" description="UspA" evidence="4">
    <location>
        <begin position="2"/>
        <end position="140"/>
    </location>
</feature>
<protein>
    <submittedName>
        <fullName evidence="5">Universal stress protein UspA-like protein</fullName>
    </submittedName>
</protein>
<dbReference type="CDD" id="cd00293">
    <property type="entry name" value="USP-like"/>
    <property type="match status" value="1"/>
</dbReference>
<comment type="similarity">
    <text evidence="1">Belongs to the universal stress protein A family.</text>
</comment>
<name>A0A1L1PSQ8_HYDIT</name>
<evidence type="ECO:0000256" key="2">
    <source>
        <dbReference type="ARBA" id="ARBA00022741"/>
    </source>
</evidence>
<dbReference type="Proteomes" id="UP000028878">
    <property type="component" value="Unassembled WGS sequence"/>
</dbReference>
<dbReference type="Gene3D" id="3.40.50.620">
    <property type="entry name" value="HUPs"/>
    <property type="match status" value="1"/>
</dbReference>
<keyword evidence="6" id="KW-1185">Reference proteome</keyword>
<sequence length="140" mass="15166">MKILLAVDGSEHTRRALAYLAAHDEWLGARHAYTVVHAATALPHRAAAFHGLDVARSFYEDDAQVIFKPVRQFLGMHGIQAKFVLRIGHPAKHIAALAKNGRFDLLIMGTHGHGAIAGLFMGSVATKVLSLCATPVLLIR</sequence>
<evidence type="ECO:0000256" key="1">
    <source>
        <dbReference type="ARBA" id="ARBA00008791"/>
    </source>
</evidence>
<dbReference type="EMBL" id="CCAE010000035">
    <property type="protein sequence ID" value="CDN89086.1"/>
    <property type="molecule type" value="Genomic_DNA"/>
</dbReference>